<keyword evidence="1" id="KW-0472">Membrane</keyword>
<dbReference type="NCBIfam" id="TIGR02523">
    <property type="entry name" value="type_IV_pilV"/>
    <property type="match status" value="1"/>
</dbReference>
<dbReference type="RefSeq" id="WP_026949550.1">
    <property type="nucleotide sequence ID" value="NZ_CP012331.1"/>
</dbReference>
<dbReference type="Pfam" id="PF07963">
    <property type="entry name" value="N_methyl"/>
    <property type="match status" value="1"/>
</dbReference>
<reference evidence="3" key="1">
    <citation type="submission" date="2022-01" db="EMBL/GenBank/DDBJ databases">
        <authorList>
            <person name="Karlyshev A.V."/>
            <person name="Jaspars M."/>
        </authorList>
    </citation>
    <scope>NUCLEOTIDE SEQUENCE</scope>
    <source>
        <strain evidence="3">AGSA3-2</strain>
    </source>
</reference>
<feature type="transmembrane region" description="Helical" evidence="1">
    <location>
        <begin position="12"/>
        <end position="33"/>
    </location>
</feature>
<dbReference type="AlphaFoldDB" id="A0A9Q3W7E6"/>
<dbReference type="GeneID" id="94688188"/>
<dbReference type="Pfam" id="PF22150">
    <property type="entry name" value="Tt1218-like"/>
    <property type="match status" value="1"/>
</dbReference>
<protein>
    <submittedName>
        <fullName evidence="3">Type IV pilus modification protein PilV</fullName>
    </submittedName>
</protein>
<dbReference type="InterPro" id="IPR054402">
    <property type="entry name" value="Tt1218-like_dom"/>
</dbReference>
<keyword evidence="1" id="KW-0812">Transmembrane</keyword>
<sequence>MRTSRKRQGGVGMVEILVALLVLAIGVLGYAGLQLNALKSTEDANIRSQATALARDALERIIANPQARSTYLQENSWNTGAGALGEAPPSNPDCMASSCDSDQMSVWDRNTLRWQAGNLLPAGKIRVQPCDSGSTLTSCVVVAWGDQALDGCIDGGDINTDDSAKCVVMEVTR</sequence>
<organism evidence="3 4">
    <name type="scientific">Alloalcanivorax xenomutans</name>
    <dbReference type="NCBI Taxonomy" id="1094342"/>
    <lineage>
        <taxon>Bacteria</taxon>
        <taxon>Pseudomonadati</taxon>
        <taxon>Pseudomonadota</taxon>
        <taxon>Gammaproteobacteria</taxon>
        <taxon>Oceanospirillales</taxon>
        <taxon>Alcanivoracaceae</taxon>
        <taxon>Alloalcanivorax</taxon>
    </lineage>
</organism>
<name>A0A9Q3W7E6_9GAMM</name>
<evidence type="ECO:0000313" key="3">
    <source>
        <dbReference type="EMBL" id="MCE7509914.1"/>
    </source>
</evidence>
<comment type="caution">
    <text evidence="3">The sequence shown here is derived from an EMBL/GenBank/DDBJ whole genome shotgun (WGS) entry which is preliminary data.</text>
</comment>
<feature type="domain" description="Type IV pilin Tt1218-like" evidence="2">
    <location>
        <begin position="32"/>
        <end position="108"/>
    </location>
</feature>
<accession>A0A9Q3W7E6</accession>
<evidence type="ECO:0000259" key="2">
    <source>
        <dbReference type="Pfam" id="PF22150"/>
    </source>
</evidence>
<proteinExistence type="predicted"/>
<dbReference type="InterPro" id="IPR013362">
    <property type="entry name" value="Pilus_4_PilV"/>
</dbReference>
<keyword evidence="1" id="KW-1133">Transmembrane helix</keyword>
<dbReference type="Proteomes" id="UP001107961">
    <property type="component" value="Unassembled WGS sequence"/>
</dbReference>
<dbReference type="EMBL" id="JAJVKT010000018">
    <property type="protein sequence ID" value="MCE7509914.1"/>
    <property type="molecule type" value="Genomic_DNA"/>
</dbReference>
<keyword evidence="4" id="KW-1185">Reference proteome</keyword>
<evidence type="ECO:0000256" key="1">
    <source>
        <dbReference type="SAM" id="Phobius"/>
    </source>
</evidence>
<dbReference type="InterPro" id="IPR012902">
    <property type="entry name" value="N_methyl_site"/>
</dbReference>
<dbReference type="KEGG" id="axe:P40_17890"/>
<gene>
    <name evidence="3" type="primary">pilV</name>
    <name evidence="3" type="ORF">LZG35_14845</name>
</gene>
<evidence type="ECO:0000313" key="4">
    <source>
        <dbReference type="Proteomes" id="UP001107961"/>
    </source>
</evidence>